<evidence type="ECO:0000313" key="3">
    <source>
        <dbReference type="Proteomes" id="UP000011115"/>
    </source>
</evidence>
<name>M1DPE2_SOLTU</name>
<dbReference type="PaxDb" id="4113-PGSC0003DMT400092248"/>
<dbReference type="Proteomes" id="UP000011115">
    <property type="component" value="Unassembled WGS sequence"/>
</dbReference>
<feature type="compositionally biased region" description="Polar residues" evidence="1">
    <location>
        <begin position="149"/>
        <end position="180"/>
    </location>
</feature>
<dbReference type="EnsemblPlants" id="PGSC0003DMT400092248">
    <property type="protein sequence ID" value="PGSC0003DMT400092248"/>
    <property type="gene ID" value="PGSC0003DMG400041819"/>
</dbReference>
<feature type="region of interest" description="Disordered" evidence="1">
    <location>
        <begin position="126"/>
        <end position="203"/>
    </location>
</feature>
<evidence type="ECO:0008006" key="4">
    <source>
        <dbReference type="Google" id="ProtNLM"/>
    </source>
</evidence>
<protein>
    <recommendedName>
        <fullName evidence="4">Integrase core domain containing protein</fullName>
    </recommendedName>
</protein>
<dbReference type="AlphaFoldDB" id="M1DPE2"/>
<reference evidence="3" key="1">
    <citation type="journal article" date="2011" name="Nature">
        <title>Genome sequence and analysis of the tuber crop potato.</title>
        <authorList>
            <consortium name="The Potato Genome Sequencing Consortium"/>
        </authorList>
    </citation>
    <scope>NUCLEOTIDE SEQUENCE [LARGE SCALE GENOMIC DNA]</scope>
    <source>
        <strain evidence="3">cv. DM1-3 516 R44</strain>
    </source>
</reference>
<feature type="compositionally biased region" description="Basic and acidic residues" evidence="1">
    <location>
        <begin position="127"/>
        <end position="143"/>
    </location>
</feature>
<evidence type="ECO:0000313" key="2">
    <source>
        <dbReference type="EnsemblPlants" id="PGSC0003DMT400092248"/>
    </source>
</evidence>
<accession>M1DPE2</accession>
<dbReference type="HOGENOM" id="CLU_1216580_0_0_1"/>
<dbReference type="Gramene" id="PGSC0003DMT400092248">
    <property type="protein sequence ID" value="PGSC0003DMT400092248"/>
    <property type="gene ID" value="PGSC0003DMG400041819"/>
</dbReference>
<proteinExistence type="predicted"/>
<organism evidence="2 3">
    <name type="scientific">Solanum tuberosum</name>
    <name type="common">Potato</name>
    <dbReference type="NCBI Taxonomy" id="4113"/>
    <lineage>
        <taxon>Eukaryota</taxon>
        <taxon>Viridiplantae</taxon>
        <taxon>Streptophyta</taxon>
        <taxon>Embryophyta</taxon>
        <taxon>Tracheophyta</taxon>
        <taxon>Spermatophyta</taxon>
        <taxon>Magnoliopsida</taxon>
        <taxon>eudicotyledons</taxon>
        <taxon>Gunneridae</taxon>
        <taxon>Pentapetalae</taxon>
        <taxon>asterids</taxon>
        <taxon>lamiids</taxon>
        <taxon>Solanales</taxon>
        <taxon>Solanaceae</taxon>
        <taxon>Solanoideae</taxon>
        <taxon>Solaneae</taxon>
        <taxon>Solanum</taxon>
    </lineage>
</organism>
<evidence type="ECO:0000256" key="1">
    <source>
        <dbReference type="SAM" id="MobiDB-lite"/>
    </source>
</evidence>
<reference evidence="2" key="2">
    <citation type="submission" date="2015-06" db="UniProtKB">
        <authorList>
            <consortium name="EnsemblPlants"/>
        </authorList>
    </citation>
    <scope>IDENTIFICATION</scope>
    <source>
        <strain evidence="2">DM1-3 516 R44</strain>
    </source>
</reference>
<sequence length="228" mass="25971">MEPPTDVGRTIDRRWGSIVKAQIFIVFYPTYDRPVRSVVGPMDRRSNRRFKPSSSRSRIDRLPISISATSVIMPPRRTYGRNMNARNTNASPLVLDQKVLNTEFRNAIQLLAQSVTNQNNQLMTHAQKVEGDKLREQAKDNKKARTGNYEYSQQKSGGENHSQFRQDQNSRAPGSKSQENLTDDPYLRLVGQPTNRRSLRGWPSTSFKLGSFRAFSYALGTETTSFDP</sequence>
<dbReference type="InParanoid" id="M1DPE2"/>
<keyword evidence="3" id="KW-1185">Reference proteome</keyword>